<feature type="region of interest" description="Disordered" evidence="1">
    <location>
        <begin position="186"/>
        <end position="206"/>
    </location>
</feature>
<accession>A0AAD9CX95</accession>
<proteinExistence type="predicted"/>
<reference evidence="2" key="1">
    <citation type="submission" date="2023-02" db="EMBL/GenBank/DDBJ databases">
        <title>Identification and recombinant expression of a fungal hydrolase from Papiliotrema laurentii that hydrolyzes apple cutin and clears colloidal polyester polyurethane.</title>
        <authorList>
            <consortium name="DOE Joint Genome Institute"/>
            <person name="Roman V.A."/>
            <person name="Bojanowski C."/>
            <person name="Crable B.R."/>
            <person name="Wagner D.N."/>
            <person name="Hung C.S."/>
            <person name="Nadeau L.J."/>
            <person name="Schratz L."/>
            <person name="Haridas S."/>
            <person name="Pangilinan J."/>
            <person name="Lipzen A."/>
            <person name="Na H."/>
            <person name="Yan M."/>
            <person name="Ng V."/>
            <person name="Grigoriev I.V."/>
            <person name="Spatafora J.W."/>
            <person name="Barlow D."/>
            <person name="Biffinger J."/>
            <person name="Kelley-Loughnane N."/>
            <person name="Varaljay V.A."/>
            <person name="Crookes-Goodson W.J."/>
        </authorList>
    </citation>
    <scope>NUCLEOTIDE SEQUENCE</scope>
    <source>
        <strain evidence="2">5307AH</strain>
    </source>
</reference>
<evidence type="ECO:0000313" key="3">
    <source>
        <dbReference type="Proteomes" id="UP001182556"/>
    </source>
</evidence>
<dbReference type="EMBL" id="JAODAN010000006">
    <property type="protein sequence ID" value="KAK1923644.1"/>
    <property type="molecule type" value="Genomic_DNA"/>
</dbReference>
<comment type="caution">
    <text evidence="2">The sequence shown here is derived from an EMBL/GenBank/DDBJ whole genome shotgun (WGS) entry which is preliminary data.</text>
</comment>
<evidence type="ECO:0000256" key="1">
    <source>
        <dbReference type="SAM" id="MobiDB-lite"/>
    </source>
</evidence>
<name>A0AAD9CX95_PAPLA</name>
<organism evidence="2 3">
    <name type="scientific">Papiliotrema laurentii</name>
    <name type="common">Cryptococcus laurentii</name>
    <dbReference type="NCBI Taxonomy" id="5418"/>
    <lineage>
        <taxon>Eukaryota</taxon>
        <taxon>Fungi</taxon>
        <taxon>Dikarya</taxon>
        <taxon>Basidiomycota</taxon>
        <taxon>Agaricomycotina</taxon>
        <taxon>Tremellomycetes</taxon>
        <taxon>Tremellales</taxon>
        <taxon>Rhynchogastremaceae</taxon>
        <taxon>Papiliotrema</taxon>
    </lineage>
</organism>
<dbReference type="Proteomes" id="UP001182556">
    <property type="component" value="Unassembled WGS sequence"/>
</dbReference>
<dbReference type="AlphaFoldDB" id="A0AAD9CX95"/>
<protein>
    <submittedName>
        <fullName evidence="2">Uncharacterized protein</fullName>
    </submittedName>
</protein>
<feature type="compositionally biased region" description="Low complexity" evidence="1">
    <location>
        <begin position="186"/>
        <end position="197"/>
    </location>
</feature>
<evidence type="ECO:0000313" key="2">
    <source>
        <dbReference type="EMBL" id="KAK1923644.1"/>
    </source>
</evidence>
<feature type="compositionally biased region" description="Polar residues" evidence="1">
    <location>
        <begin position="116"/>
        <end position="125"/>
    </location>
</feature>
<keyword evidence="3" id="KW-1185">Reference proteome</keyword>
<feature type="compositionally biased region" description="Pro residues" evidence="1">
    <location>
        <begin position="138"/>
        <end position="160"/>
    </location>
</feature>
<feature type="region of interest" description="Disordered" evidence="1">
    <location>
        <begin position="111"/>
        <end position="160"/>
    </location>
</feature>
<gene>
    <name evidence="2" type="ORF">DB88DRAFT_491946</name>
</gene>
<sequence>MRLLIRPRRPTSVPSSILIPLEYSLFVPSCLNLCVDGPDPTGHPLPFYVRVQPWVSACWRFRFLTLDRSLLRHVVRKIWKEYGYQKGKCSQVGGGGTPIYTLAPTCAPRRTDQRFSEASQQNDQGFRSVRSREGETRPLPPPKRPPFPPPCAHPPSPPPLSSAIVKGGIRVRVSTVRMDGVYVALTSPSGFSPSTSSARNPGTVKGPVAPLERSAWRVIGNRILLTLEPTPQIGRTTL</sequence>